<protein>
    <submittedName>
        <fullName evidence="1">Uncharacterized protein</fullName>
    </submittedName>
</protein>
<proteinExistence type="predicted"/>
<organism evidence="1">
    <name type="scientific">Clandestinovirus</name>
    <dbReference type="NCBI Taxonomy" id="2831644"/>
    <lineage>
        <taxon>Viruses</taxon>
    </lineage>
</organism>
<sequence length="179" mass="20671">MTTKHFTLLRLSEEPIHLRIWEGEINGVTIKILINPTDQRVPRFIISSPSTEIFGMHYHEMPEAYKIAYMRAQDVLGYVGKQMGASLVNYRMEGNLHCRSVNPEPLHPHVHVVFRYPPGTNILDIFESMDPCFGKDYPLADGKAKISELQCQRLANETRKLFMEEAKLRALWVVDETPF</sequence>
<gene>
    <name evidence="1" type="ORF">KOM_12_196</name>
</gene>
<evidence type="ECO:0000313" key="1">
    <source>
        <dbReference type="EMBL" id="QYA18465.1"/>
    </source>
</evidence>
<dbReference type="EMBL" id="MZ420154">
    <property type="protein sequence ID" value="QYA18465.1"/>
    <property type="molecule type" value="Genomic_DNA"/>
</dbReference>
<name>A0A8F8KSV7_9VIRU</name>
<reference evidence="1" key="1">
    <citation type="submission" date="2021-06" db="EMBL/GenBank/DDBJ databases">
        <authorList>
            <person name="Rolland C."/>
        </authorList>
    </citation>
    <scope>NUCLEOTIDE SEQUENCE</scope>
    <source>
        <strain evidence="1">347.936635</strain>
    </source>
</reference>
<accession>A0A8F8KSV7</accession>